<gene>
    <name evidence="2" type="ORF">NW209_02300</name>
</gene>
<evidence type="ECO:0000313" key="3">
    <source>
        <dbReference type="Proteomes" id="UP001204579"/>
    </source>
</evidence>
<dbReference type="Proteomes" id="UP001204579">
    <property type="component" value="Unassembled WGS sequence"/>
</dbReference>
<protein>
    <submittedName>
        <fullName evidence="2">3'-5' exonuclease domain-containing protein 2</fullName>
    </submittedName>
</protein>
<dbReference type="InterPro" id="IPR036397">
    <property type="entry name" value="RNaseH_sf"/>
</dbReference>
<dbReference type="GO" id="GO:0006139">
    <property type="term" value="P:nucleobase-containing compound metabolic process"/>
    <property type="evidence" value="ECO:0007669"/>
    <property type="project" value="InterPro"/>
</dbReference>
<dbReference type="PANTHER" id="PTHR47765">
    <property type="entry name" value="3'-5' EXONUCLEASE DOMAIN-CONTAINING PROTEIN"/>
    <property type="match status" value="1"/>
</dbReference>
<name>A0AAW5N2F7_9BACT</name>
<dbReference type="RefSeq" id="WP_018710874.1">
    <property type="nucleotide sequence ID" value="NZ_CALULB010000002.1"/>
</dbReference>
<dbReference type="SMART" id="SM00474">
    <property type="entry name" value="35EXOc"/>
    <property type="match status" value="1"/>
</dbReference>
<accession>A0AAW5N2F7</accession>
<feature type="domain" description="3'-5' exonuclease" evidence="1">
    <location>
        <begin position="25"/>
        <end position="195"/>
    </location>
</feature>
<dbReference type="SUPFAM" id="SSF53098">
    <property type="entry name" value="Ribonuclease H-like"/>
    <property type="match status" value="1"/>
</dbReference>
<organism evidence="2 3">
    <name type="scientific">Phocaeicola barnesiae</name>
    <dbReference type="NCBI Taxonomy" id="376804"/>
    <lineage>
        <taxon>Bacteria</taxon>
        <taxon>Pseudomonadati</taxon>
        <taxon>Bacteroidota</taxon>
        <taxon>Bacteroidia</taxon>
        <taxon>Bacteroidales</taxon>
        <taxon>Bacteroidaceae</taxon>
        <taxon>Phocaeicola</taxon>
    </lineage>
</organism>
<evidence type="ECO:0000259" key="1">
    <source>
        <dbReference type="SMART" id="SM00474"/>
    </source>
</evidence>
<keyword evidence="2" id="KW-0378">Hydrolase</keyword>
<comment type="caution">
    <text evidence="2">The sequence shown here is derived from an EMBL/GenBank/DDBJ whole genome shotgun (WGS) entry which is preliminary data.</text>
</comment>
<keyword evidence="2" id="KW-0269">Exonuclease</keyword>
<dbReference type="InterPro" id="IPR012337">
    <property type="entry name" value="RNaseH-like_sf"/>
</dbReference>
<dbReference type="InterPro" id="IPR002562">
    <property type="entry name" value="3'-5'_exonuclease_dom"/>
</dbReference>
<keyword evidence="3" id="KW-1185">Reference proteome</keyword>
<dbReference type="Gene3D" id="3.30.420.10">
    <property type="entry name" value="Ribonuclease H-like superfamily/Ribonuclease H"/>
    <property type="match status" value="1"/>
</dbReference>
<proteinExistence type="predicted"/>
<dbReference type="InterPro" id="IPR052408">
    <property type="entry name" value="Exonuclease_MUT-7-like"/>
</dbReference>
<sequence>MILLKNKIDKKKIAELPKVTFPGRIFVIYTEAEARKAVEYLNTRTIVGVDTETRPSFRKGSVNKVALLQVSTHDTCFLFRLNSLGLPDFLEDFLLNDVLKVGLSLKDDFAMLRRRNQKDLRVGNWIELQDYVPRFGIEEMSLQKIYALLFGQKISKNQRLSNWEADTLTEAQQLYAATDAWACVRIYEYLEDLRASGNYVIEKVEDSVPAVGSEDLN</sequence>
<dbReference type="GO" id="GO:0008408">
    <property type="term" value="F:3'-5' exonuclease activity"/>
    <property type="evidence" value="ECO:0007669"/>
    <property type="project" value="InterPro"/>
</dbReference>
<reference evidence="2 3" key="1">
    <citation type="submission" date="2022-08" db="EMBL/GenBank/DDBJ databases">
        <authorList>
            <person name="Zeman M."/>
            <person name="Kubasova T."/>
        </authorList>
    </citation>
    <scope>NUCLEOTIDE SEQUENCE [LARGE SCALE GENOMIC DNA]</scope>
    <source>
        <strain evidence="2 3">ET62</strain>
    </source>
</reference>
<dbReference type="CDD" id="cd06141">
    <property type="entry name" value="WRN_exo"/>
    <property type="match status" value="1"/>
</dbReference>
<dbReference type="PANTHER" id="PTHR47765:SF2">
    <property type="entry name" value="EXONUCLEASE MUT-7 HOMOLOG"/>
    <property type="match status" value="1"/>
</dbReference>
<dbReference type="GeneID" id="82443329"/>
<dbReference type="AlphaFoldDB" id="A0AAW5N2F7"/>
<dbReference type="GO" id="GO:0003676">
    <property type="term" value="F:nucleic acid binding"/>
    <property type="evidence" value="ECO:0007669"/>
    <property type="project" value="InterPro"/>
</dbReference>
<keyword evidence="2" id="KW-0540">Nuclease</keyword>
<dbReference type="Pfam" id="PF01612">
    <property type="entry name" value="DNA_pol_A_exo1"/>
    <property type="match status" value="1"/>
</dbReference>
<dbReference type="EMBL" id="JANRHJ010000002">
    <property type="protein sequence ID" value="MCR8872863.1"/>
    <property type="molecule type" value="Genomic_DNA"/>
</dbReference>
<evidence type="ECO:0000313" key="2">
    <source>
        <dbReference type="EMBL" id="MCR8872863.1"/>
    </source>
</evidence>